<sequence length="146" mass="15419">MVQVVLGERVEQQAADDLDVTGQDLAEEGQTLLGDGHQGGALVVGARRAGDEAGLLQQPRLVGQAAAAVDDAVGQLRHGQLTVVGGEARQQLKLDRGDVRLGAQVLLHLVLEQADGFHEREVGPSCWGSSAWGSPSVIRFTVQLRI</sequence>
<evidence type="ECO:0000313" key="2">
    <source>
        <dbReference type="Proteomes" id="UP000482800"/>
    </source>
</evidence>
<accession>A0A6V8KG27</accession>
<protein>
    <submittedName>
        <fullName evidence="1">Uncharacterized protein</fullName>
    </submittedName>
</protein>
<comment type="caution">
    <text evidence="1">The sequence shown here is derived from an EMBL/GenBank/DDBJ whole genome shotgun (WGS) entry which is preliminary data.</text>
</comment>
<dbReference type="AlphaFoldDB" id="A0A6V8KG27"/>
<organism evidence="1 2">
    <name type="scientific">Phytohabitans houttuyneae</name>
    <dbReference type="NCBI Taxonomy" id="1076126"/>
    <lineage>
        <taxon>Bacteria</taxon>
        <taxon>Bacillati</taxon>
        <taxon>Actinomycetota</taxon>
        <taxon>Actinomycetes</taxon>
        <taxon>Micromonosporales</taxon>
        <taxon>Micromonosporaceae</taxon>
    </lineage>
</organism>
<keyword evidence="2" id="KW-1185">Reference proteome</keyword>
<dbReference type="Proteomes" id="UP000482800">
    <property type="component" value="Unassembled WGS sequence"/>
</dbReference>
<reference evidence="1 2" key="1">
    <citation type="submission" date="2020-03" db="EMBL/GenBank/DDBJ databases">
        <title>Whole genome shotgun sequence of Phytohabitans houttuyneae NBRC 108639.</title>
        <authorList>
            <person name="Komaki H."/>
            <person name="Tamura T."/>
        </authorList>
    </citation>
    <scope>NUCLEOTIDE SEQUENCE [LARGE SCALE GENOMIC DNA]</scope>
    <source>
        <strain evidence="1 2">NBRC 108639</strain>
    </source>
</reference>
<dbReference type="EMBL" id="BLPF01000002">
    <property type="protein sequence ID" value="GFJ81039.1"/>
    <property type="molecule type" value="Genomic_DNA"/>
</dbReference>
<evidence type="ECO:0000313" key="1">
    <source>
        <dbReference type="EMBL" id="GFJ81039.1"/>
    </source>
</evidence>
<name>A0A6V8KG27_9ACTN</name>
<gene>
    <name evidence="1" type="ORF">Phou_052190</name>
</gene>
<reference evidence="1 2" key="2">
    <citation type="submission" date="2020-03" db="EMBL/GenBank/DDBJ databases">
        <authorList>
            <person name="Ichikawa N."/>
            <person name="Kimura A."/>
            <person name="Kitahashi Y."/>
            <person name="Uohara A."/>
        </authorList>
    </citation>
    <scope>NUCLEOTIDE SEQUENCE [LARGE SCALE GENOMIC DNA]</scope>
    <source>
        <strain evidence="1 2">NBRC 108639</strain>
    </source>
</reference>
<proteinExistence type="predicted"/>